<sequence>MRSKILKQQSTRRRKSIPFPAQLCKTSITAPESESESEANEPCVIEIEESRYQWNSGRRFLSCHEEKWWISTVVEVCSNQDNVKVKFMHPNGPSKAFQWLTKEDFCWIKLEDVTCKVNMPPVPESSRTFALDEETSDSIEQFQTERLYDYDSL</sequence>
<reference evidence="2" key="1">
    <citation type="submission" date="2022-11" db="UniProtKB">
        <authorList>
            <consortium name="WormBaseParasite"/>
        </authorList>
    </citation>
    <scope>IDENTIFICATION</scope>
</reference>
<evidence type="ECO:0000313" key="2">
    <source>
        <dbReference type="WBParaSite" id="nRc.2.0.1.t16616-RA"/>
    </source>
</evidence>
<organism evidence="1 2">
    <name type="scientific">Romanomermis culicivorax</name>
    <name type="common">Nematode worm</name>
    <dbReference type="NCBI Taxonomy" id="13658"/>
    <lineage>
        <taxon>Eukaryota</taxon>
        <taxon>Metazoa</taxon>
        <taxon>Ecdysozoa</taxon>
        <taxon>Nematoda</taxon>
        <taxon>Enoplea</taxon>
        <taxon>Dorylaimia</taxon>
        <taxon>Mermithida</taxon>
        <taxon>Mermithoidea</taxon>
        <taxon>Mermithidae</taxon>
        <taxon>Romanomermis</taxon>
    </lineage>
</organism>
<dbReference type="WBParaSite" id="nRc.2.0.1.t16616-RA">
    <property type="protein sequence ID" value="nRc.2.0.1.t16616-RA"/>
    <property type="gene ID" value="nRc.2.0.1.g16616"/>
</dbReference>
<proteinExistence type="predicted"/>
<name>A0A915IS26_ROMCU</name>
<dbReference type="Proteomes" id="UP000887565">
    <property type="component" value="Unplaced"/>
</dbReference>
<dbReference type="AlphaFoldDB" id="A0A915IS26"/>
<keyword evidence="1" id="KW-1185">Reference proteome</keyword>
<evidence type="ECO:0000313" key="1">
    <source>
        <dbReference type="Proteomes" id="UP000887565"/>
    </source>
</evidence>
<accession>A0A915IS26</accession>
<protein>
    <submittedName>
        <fullName evidence="2">Uncharacterized protein</fullName>
    </submittedName>
</protein>